<organism evidence="2 3">
    <name type="scientific">Streptomyces marokkonensis</name>
    <dbReference type="NCBI Taxonomy" id="324855"/>
    <lineage>
        <taxon>Bacteria</taxon>
        <taxon>Bacillati</taxon>
        <taxon>Actinomycetota</taxon>
        <taxon>Actinomycetes</taxon>
        <taxon>Kitasatosporales</taxon>
        <taxon>Streptomycetaceae</taxon>
        <taxon>Streptomyces</taxon>
    </lineage>
</organism>
<dbReference type="Proteomes" id="UP001500034">
    <property type="component" value="Unassembled WGS sequence"/>
</dbReference>
<gene>
    <name evidence="2" type="ORF">GCM10022384_48770</name>
</gene>
<dbReference type="RefSeq" id="WP_345595466.1">
    <property type="nucleotide sequence ID" value="NZ_BAABCQ010000112.1"/>
</dbReference>
<sequence length="360" mass="39718">MTRVPSRAVENRKEHALLRDARAEEIVASIDYDFGRFDELPSLTGALLRTLLFDRWVTDFLSAHPDATVVEVGTKLNTRHERVDNSRARWFDLDLPDVIGLRRNFFTDSPRRTMTAASVTDEAWAAEVASHAIGPYLFVAEAVLPYLHEPDVRGVIGLLADRFPGALLALDTAGPGFFDTQEQHDALSVVEARMHWHCPDPAQLADWRPGARVLASHTLTSLPEELVAQLPPLLRQQMVSAIAAQRLPQAEGYRLNLLRLLTSAGTPYGRFRPCLHRVTAGTGARRASGSTARKTWRPGQEAGLGLLTHADARHELPKSRPRSTAGTGCAYVTRKNRPPPPVAAAERWTCSPCARSTPAR</sequence>
<dbReference type="PANTHER" id="PTHR43619:SF2">
    <property type="entry name" value="S-ADENOSYL-L-METHIONINE-DEPENDENT METHYLTRANSFERASES SUPERFAMILY PROTEIN"/>
    <property type="match status" value="1"/>
</dbReference>
<evidence type="ECO:0000313" key="3">
    <source>
        <dbReference type="Proteomes" id="UP001500034"/>
    </source>
</evidence>
<keyword evidence="3" id="KW-1185">Reference proteome</keyword>
<feature type="region of interest" description="Disordered" evidence="1">
    <location>
        <begin position="316"/>
        <end position="345"/>
    </location>
</feature>
<dbReference type="Gene3D" id="3.40.50.150">
    <property type="entry name" value="Vaccinia Virus protein VP39"/>
    <property type="match status" value="1"/>
</dbReference>
<dbReference type="PANTHER" id="PTHR43619">
    <property type="entry name" value="S-ADENOSYL-L-METHIONINE-DEPENDENT METHYLTRANSFERASE YKTD-RELATED"/>
    <property type="match status" value="1"/>
</dbReference>
<accession>A0ABP7RCC6</accession>
<evidence type="ECO:0000313" key="2">
    <source>
        <dbReference type="EMBL" id="GAA3995634.1"/>
    </source>
</evidence>
<reference evidence="3" key="1">
    <citation type="journal article" date="2019" name="Int. J. Syst. Evol. Microbiol.">
        <title>The Global Catalogue of Microorganisms (GCM) 10K type strain sequencing project: providing services to taxonomists for standard genome sequencing and annotation.</title>
        <authorList>
            <consortium name="The Broad Institute Genomics Platform"/>
            <consortium name="The Broad Institute Genome Sequencing Center for Infectious Disease"/>
            <person name="Wu L."/>
            <person name="Ma J."/>
        </authorList>
    </citation>
    <scope>NUCLEOTIDE SEQUENCE [LARGE SCALE GENOMIC DNA]</scope>
    <source>
        <strain evidence="3">JCM 17027</strain>
    </source>
</reference>
<proteinExistence type="predicted"/>
<protein>
    <submittedName>
        <fullName evidence="2">Uncharacterized protein</fullName>
    </submittedName>
</protein>
<dbReference type="SUPFAM" id="SSF53335">
    <property type="entry name" value="S-adenosyl-L-methionine-dependent methyltransferases"/>
    <property type="match status" value="1"/>
</dbReference>
<name>A0ABP7RCC6_9ACTN</name>
<dbReference type="EMBL" id="BAABCQ010000112">
    <property type="protein sequence ID" value="GAA3995634.1"/>
    <property type="molecule type" value="Genomic_DNA"/>
</dbReference>
<evidence type="ECO:0000256" key="1">
    <source>
        <dbReference type="SAM" id="MobiDB-lite"/>
    </source>
</evidence>
<comment type="caution">
    <text evidence="2">The sequence shown here is derived from an EMBL/GenBank/DDBJ whole genome shotgun (WGS) entry which is preliminary data.</text>
</comment>
<dbReference type="InterPro" id="IPR029063">
    <property type="entry name" value="SAM-dependent_MTases_sf"/>
</dbReference>